<dbReference type="RefSeq" id="WP_123863769.1">
    <property type="nucleotide sequence ID" value="NZ_CP002581.1"/>
</dbReference>
<reference evidence="3" key="1">
    <citation type="submission" date="2011-03" db="EMBL/GenBank/DDBJ databases">
        <authorList>
            <person name="Voget S."/>
            <person name="Streit W.R."/>
            <person name="Jaeger K.E."/>
            <person name="Daniel R."/>
        </authorList>
    </citation>
    <scope>NUCLEOTIDE SEQUENCE [LARGE SCALE GENOMIC DNA]</scope>
    <source>
        <strain evidence="3">PG1</strain>
    </source>
</reference>
<feature type="region of interest" description="Disordered" evidence="1">
    <location>
        <begin position="383"/>
        <end position="412"/>
    </location>
</feature>
<sequence length="412" mass="45572">MTARAATRAATAGRCRLIYFSSVPYASYAQRPHFMVQAFADQGFDAVLWIDPYPTRLPSLGDLLRVRKAAADVVHPVDPRVEVVRPRALPIEPLPLSGALNRLTAWRALGRRMEAFARGAGCCVLGIGRPSKLADWALRHVPHDRSFADVLDNFPAFYRGWSRRSMQRRMSAMLASVDDVYCSSSALADEVRRERADALTVLNGYSTAGLPEPSAAAQRNCIGYVGSIADWFDWPLVQALAEALPDVSIRLVGPEFVARPANLPANVELLGEVAQKDVAALVREFTVGLIPFRVNALTDGVDPIKFYEYRSLGVPVWSTAFGEMVHRGHADGVTQVTSGSDWRALWNDARTAVISAEEVASFRREVDWSRRFDPMIERSHPALVKSKAEAGVDRLQMSQPPSRPQPPVIRER</sequence>
<dbReference type="AlphaFoldDB" id="A0A0B6S8C4"/>
<organism evidence="2 3">
    <name type="scientific">Burkholderia plantarii</name>
    <dbReference type="NCBI Taxonomy" id="41899"/>
    <lineage>
        <taxon>Bacteria</taxon>
        <taxon>Pseudomonadati</taxon>
        <taxon>Pseudomonadota</taxon>
        <taxon>Betaproteobacteria</taxon>
        <taxon>Burkholderiales</taxon>
        <taxon>Burkholderiaceae</taxon>
        <taxon>Burkholderia</taxon>
    </lineage>
</organism>
<evidence type="ECO:0000313" key="3">
    <source>
        <dbReference type="Proteomes" id="UP000031838"/>
    </source>
</evidence>
<dbReference type="SUPFAM" id="SSF53756">
    <property type="entry name" value="UDP-Glycosyltransferase/glycogen phosphorylase"/>
    <property type="match status" value="1"/>
</dbReference>
<protein>
    <recommendedName>
        <fullName evidence="4">Glycosyltransferase</fullName>
    </recommendedName>
</protein>
<evidence type="ECO:0000313" key="2">
    <source>
        <dbReference type="EMBL" id="AJK49545.1"/>
    </source>
</evidence>
<dbReference type="KEGG" id="bgp:BGL_2c14780"/>
<dbReference type="HOGENOM" id="CLU_041132_3_1_4"/>
<dbReference type="EMBL" id="CP002581">
    <property type="protein sequence ID" value="AJK49545.1"/>
    <property type="molecule type" value="Genomic_DNA"/>
</dbReference>
<feature type="compositionally biased region" description="Basic and acidic residues" evidence="1">
    <location>
        <begin position="383"/>
        <end position="392"/>
    </location>
</feature>
<evidence type="ECO:0000256" key="1">
    <source>
        <dbReference type="SAM" id="MobiDB-lite"/>
    </source>
</evidence>
<accession>A0A0B6S8C4</accession>
<feature type="compositionally biased region" description="Pro residues" evidence="1">
    <location>
        <begin position="401"/>
        <end position="412"/>
    </location>
</feature>
<proteinExistence type="predicted"/>
<dbReference type="Proteomes" id="UP000031838">
    <property type="component" value="Chromosome 2"/>
</dbReference>
<reference evidence="2 3" key="2">
    <citation type="journal article" date="2016" name="Appl. Microbiol. Biotechnol.">
        <title>Mutations improving production and secretion of extracellular lipase by Burkholderia glumae PG1.</title>
        <authorList>
            <person name="Knapp A."/>
            <person name="Voget S."/>
            <person name="Gao R."/>
            <person name="Zaburannyi N."/>
            <person name="Krysciak D."/>
            <person name="Breuer M."/>
            <person name="Hauer B."/>
            <person name="Streit W.R."/>
            <person name="Muller R."/>
            <person name="Daniel R."/>
            <person name="Jaeger K.E."/>
        </authorList>
    </citation>
    <scope>NUCLEOTIDE SEQUENCE [LARGE SCALE GENOMIC DNA]</scope>
    <source>
        <strain evidence="2 3">PG1</strain>
    </source>
</reference>
<evidence type="ECO:0008006" key="4">
    <source>
        <dbReference type="Google" id="ProtNLM"/>
    </source>
</evidence>
<name>A0A0B6S8C4_BURPL</name>
<dbReference type="Gene3D" id="3.40.50.2000">
    <property type="entry name" value="Glycogen Phosphorylase B"/>
    <property type="match status" value="1"/>
</dbReference>
<gene>
    <name evidence="2" type="ORF">BGL_2c14780</name>
</gene>
<keyword evidence="3" id="KW-1185">Reference proteome</keyword>